<evidence type="ECO:0000313" key="1">
    <source>
        <dbReference type="EMBL" id="CAD8115165.1"/>
    </source>
</evidence>
<protein>
    <submittedName>
        <fullName evidence="1">Uncharacterized protein</fullName>
    </submittedName>
</protein>
<accession>A0A8S1QL01</accession>
<sequence length="100" mass="12342">MQNSSIFNGKYVVQKRYLLDYLELCYQAMTRLLMQQSKLLWHGEQHEYNVIILQFLRKDLSYFMKSQKKFSFKSTIQLEIQIMYVLERMHNKARKYFIQD</sequence>
<reference evidence="1" key="1">
    <citation type="submission" date="2021-01" db="EMBL/GenBank/DDBJ databases">
        <authorList>
            <consortium name="Genoscope - CEA"/>
            <person name="William W."/>
        </authorList>
    </citation>
    <scope>NUCLEOTIDE SEQUENCE</scope>
</reference>
<organism evidence="1 2">
    <name type="scientific">Paramecium sonneborni</name>
    <dbReference type="NCBI Taxonomy" id="65129"/>
    <lineage>
        <taxon>Eukaryota</taxon>
        <taxon>Sar</taxon>
        <taxon>Alveolata</taxon>
        <taxon>Ciliophora</taxon>
        <taxon>Intramacronucleata</taxon>
        <taxon>Oligohymenophorea</taxon>
        <taxon>Peniculida</taxon>
        <taxon>Parameciidae</taxon>
        <taxon>Paramecium</taxon>
    </lineage>
</organism>
<evidence type="ECO:0000313" key="2">
    <source>
        <dbReference type="Proteomes" id="UP000692954"/>
    </source>
</evidence>
<dbReference type="AlphaFoldDB" id="A0A8S1QL01"/>
<dbReference type="Proteomes" id="UP000692954">
    <property type="component" value="Unassembled WGS sequence"/>
</dbReference>
<gene>
    <name evidence="1" type="ORF">PSON_ATCC_30995.1.T1070181</name>
</gene>
<dbReference type="EMBL" id="CAJJDN010000107">
    <property type="protein sequence ID" value="CAD8115165.1"/>
    <property type="molecule type" value="Genomic_DNA"/>
</dbReference>
<keyword evidence="2" id="KW-1185">Reference proteome</keyword>
<name>A0A8S1QL01_9CILI</name>
<comment type="caution">
    <text evidence="1">The sequence shown here is derived from an EMBL/GenBank/DDBJ whole genome shotgun (WGS) entry which is preliminary data.</text>
</comment>
<proteinExistence type="predicted"/>